<keyword evidence="1" id="KW-0732">Signal</keyword>
<dbReference type="PhylomeDB" id="A7SQC2"/>
<sequence length="211" mass="23825">MSSRVRVLMCLVVAVAMRGAAGCVVADKSTFSLYILEDVNFVRVGCYNDPQEHPRPLPEILENFRLPPNNLNWTDLNSSVVEECARLAEQKNYSYFGVQFWGECWSGPQAQDTYDRDGHSDECYEETVGMDNANMVYRLTGKEKECEEYRNIDDPTRSALYTGFSQPCDVDIFGGDWVRFTGESGAQMPTDPVLEKHCGITEPGWLNGLSY</sequence>
<keyword evidence="3" id="KW-1185">Reference proteome</keyword>
<feature type="chain" id="PRO_5002715242" evidence="1">
    <location>
        <begin position="23"/>
        <end position="211"/>
    </location>
</feature>
<protein>
    <submittedName>
        <fullName evidence="2">Uncharacterized protein</fullName>
    </submittedName>
</protein>
<dbReference type="HOGENOM" id="CLU_1306168_0_0_1"/>
<proteinExistence type="predicted"/>
<dbReference type="EMBL" id="DS469743">
    <property type="protein sequence ID" value="EDO34104.1"/>
    <property type="molecule type" value="Genomic_DNA"/>
</dbReference>
<organism evidence="2 3">
    <name type="scientific">Nematostella vectensis</name>
    <name type="common">Starlet sea anemone</name>
    <dbReference type="NCBI Taxonomy" id="45351"/>
    <lineage>
        <taxon>Eukaryota</taxon>
        <taxon>Metazoa</taxon>
        <taxon>Cnidaria</taxon>
        <taxon>Anthozoa</taxon>
        <taxon>Hexacorallia</taxon>
        <taxon>Actiniaria</taxon>
        <taxon>Edwardsiidae</taxon>
        <taxon>Nematostella</taxon>
    </lineage>
</organism>
<evidence type="ECO:0000313" key="3">
    <source>
        <dbReference type="Proteomes" id="UP000001593"/>
    </source>
</evidence>
<dbReference type="InParanoid" id="A7SQC2"/>
<reference evidence="2 3" key="1">
    <citation type="journal article" date="2007" name="Science">
        <title>Sea anemone genome reveals ancestral eumetazoan gene repertoire and genomic organization.</title>
        <authorList>
            <person name="Putnam N.H."/>
            <person name="Srivastava M."/>
            <person name="Hellsten U."/>
            <person name="Dirks B."/>
            <person name="Chapman J."/>
            <person name="Salamov A."/>
            <person name="Terry A."/>
            <person name="Shapiro H."/>
            <person name="Lindquist E."/>
            <person name="Kapitonov V.V."/>
            <person name="Jurka J."/>
            <person name="Genikhovich G."/>
            <person name="Grigoriev I.V."/>
            <person name="Lucas S.M."/>
            <person name="Steele R.E."/>
            <person name="Finnerty J.R."/>
            <person name="Technau U."/>
            <person name="Martindale M.Q."/>
            <person name="Rokhsar D.S."/>
        </authorList>
    </citation>
    <scope>NUCLEOTIDE SEQUENCE [LARGE SCALE GENOMIC DNA]</scope>
    <source>
        <strain evidence="3">CH2 X CH6</strain>
    </source>
</reference>
<dbReference type="Proteomes" id="UP000001593">
    <property type="component" value="Unassembled WGS sequence"/>
</dbReference>
<accession>A7SQC2</accession>
<evidence type="ECO:0000256" key="1">
    <source>
        <dbReference type="SAM" id="SignalP"/>
    </source>
</evidence>
<dbReference type="AlphaFoldDB" id="A7SQC2"/>
<gene>
    <name evidence="2" type="ORF">NEMVEDRAFT_v1g215762</name>
</gene>
<name>A7SQC2_NEMVE</name>
<feature type="signal peptide" evidence="1">
    <location>
        <begin position="1"/>
        <end position="22"/>
    </location>
</feature>
<evidence type="ECO:0000313" key="2">
    <source>
        <dbReference type="EMBL" id="EDO34104.1"/>
    </source>
</evidence>